<dbReference type="Proteomes" id="UP000789920">
    <property type="component" value="Unassembled WGS sequence"/>
</dbReference>
<accession>A0ACA9M9F7</accession>
<gene>
    <name evidence="1" type="ORF">RPERSI_LOCUS4864</name>
</gene>
<proteinExistence type="predicted"/>
<sequence>RIMISQSRLAPIPNSSASLYAIVSTSTVNNLTVELIRQIDGSYFVKHMNSYTLFCVPSVPEACAMGRAPASCFILFRSKIQGCLVSLNLRLERRIVSRHAANLWRGININDPLLSDTFRRIYDAALYQFNSMQMRIRIVRPPASPEQPLESVPTIDGFDNSFNGLLTQLFNLNSSD</sequence>
<reference evidence="1" key="1">
    <citation type="submission" date="2021-06" db="EMBL/GenBank/DDBJ databases">
        <authorList>
            <person name="Kallberg Y."/>
            <person name="Tangrot J."/>
            <person name="Rosling A."/>
        </authorList>
    </citation>
    <scope>NUCLEOTIDE SEQUENCE</scope>
    <source>
        <strain evidence="1">MA461A</strain>
    </source>
</reference>
<dbReference type="EMBL" id="CAJVQC010006998">
    <property type="protein sequence ID" value="CAG8573914.1"/>
    <property type="molecule type" value="Genomic_DNA"/>
</dbReference>
<keyword evidence="2" id="KW-1185">Reference proteome</keyword>
<evidence type="ECO:0000313" key="2">
    <source>
        <dbReference type="Proteomes" id="UP000789920"/>
    </source>
</evidence>
<protein>
    <submittedName>
        <fullName evidence="1">6239_t:CDS:1</fullName>
    </submittedName>
</protein>
<name>A0ACA9M9F7_9GLOM</name>
<evidence type="ECO:0000313" key="1">
    <source>
        <dbReference type="EMBL" id="CAG8573914.1"/>
    </source>
</evidence>
<feature type="non-terminal residue" evidence="1">
    <location>
        <position position="1"/>
    </location>
</feature>
<organism evidence="1 2">
    <name type="scientific">Racocetra persica</name>
    <dbReference type="NCBI Taxonomy" id="160502"/>
    <lineage>
        <taxon>Eukaryota</taxon>
        <taxon>Fungi</taxon>
        <taxon>Fungi incertae sedis</taxon>
        <taxon>Mucoromycota</taxon>
        <taxon>Glomeromycotina</taxon>
        <taxon>Glomeromycetes</taxon>
        <taxon>Diversisporales</taxon>
        <taxon>Gigasporaceae</taxon>
        <taxon>Racocetra</taxon>
    </lineage>
</organism>
<comment type="caution">
    <text evidence="1">The sequence shown here is derived from an EMBL/GenBank/DDBJ whole genome shotgun (WGS) entry which is preliminary data.</text>
</comment>